<dbReference type="PANTHER" id="PTHR43123">
    <property type="entry name" value="POLYSACCHARIDE DEACETYLASE-RELATED"/>
    <property type="match status" value="1"/>
</dbReference>
<keyword evidence="8" id="KW-1185">Reference proteome</keyword>
<dbReference type="PANTHER" id="PTHR43123:SF1">
    <property type="entry name" value="POLYSACCHARIDE DEACETYLASE-RELATED"/>
    <property type="match status" value="1"/>
</dbReference>
<dbReference type="GO" id="GO:0019628">
    <property type="term" value="P:urate catabolic process"/>
    <property type="evidence" value="ECO:0007669"/>
    <property type="project" value="UniProtKB-UniPathway"/>
</dbReference>
<gene>
    <name evidence="7" type="ORF">BOO69_16345</name>
</gene>
<dbReference type="GO" id="GO:0000255">
    <property type="term" value="P:allantoin metabolic process"/>
    <property type="evidence" value="ECO:0007669"/>
    <property type="project" value="InterPro"/>
</dbReference>
<dbReference type="EMBL" id="CP018076">
    <property type="protein sequence ID" value="APE44792.1"/>
    <property type="molecule type" value="Genomic_DNA"/>
</dbReference>
<feature type="domain" description="NodB homology" evidence="6">
    <location>
        <begin position="68"/>
        <end position="286"/>
    </location>
</feature>
<dbReference type="UniPathway" id="UPA00394">
    <property type="reaction ID" value="UER00652"/>
</dbReference>
<evidence type="ECO:0000313" key="8">
    <source>
        <dbReference type="Proteomes" id="UP000181897"/>
    </source>
</evidence>
<evidence type="ECO:0000256" key="5">
    <source>
        <dbReference type="ARBA" id="ARBA00032976"/>
    </source>
</evidence>
<dbReference type="GO" id="GO:0016810">
    <property type="term" value="F:hydrolase activity, acting on carbon-nitrogen (but not peptide) bonds"/>
    <property type="evidence" value="ECO:0007669"/>
    <property type="project" value="InterPro"/>
</dbReference>
<proteinExistence type="inferred from homology"/>
<evidence type="ECO:0000256" key="3">
    <source>
        <dbReference type="ARBA" id="ARBA00020071"/>
    </source>
</evidence>
<organism evidence="7 8">
    <name type="scientific">Sulfitobacter alexandrii</name>
    <dbReference type="NCBI Taxonomy" id="1917485"/>
    <lineage>
        <taxon>Bacteria</taxon>
        <taxon>Pseudomonadati</taxon>
        <taxon>Pseudomonadota</taxon>
        <taxon>Alphaproteobacteria</taxon>
        <taxon>Rhodobacterales</taxon>
        <taxon>Roseobacteraceae</taxon>
        <taxon>Sulfitobacter</taxon>
    </lineage>
</organism>
<protein>
    <recommendedName>
        <fullName evidence="3">Chitooligosaccharide deacetylase</fullName>
    </recommendedName>
    <alternativeName>
        <fullName evidence="5">Nodulation protein B</fullName>
    </alternativeName>
</protein>
<name>A0A1J0WKV7_9RHOB</name>
<dbReference type="RefSeq" id="WP_071973138.1">
    <property type="nucleotide sequence ID" value="NZ_CP018076.1"/>
</dbReference>
<accession>A0A1J0WKV7</accession>
<dbReference type="Proteomes" id="UP000181897">
    <property type="component" value="Chromosome"/>
</dbReference>
<dbReference type="SUPFAM" id="SSF158694">
    <property type="entry name" value="UraD-Like"/>
    <property type="match status" value="1"/>
</dbReference>
<dbReference type="InterPro" id="IPR002509">
    <property type="entry name" value="NODB_dom"/>
</dbReference>
<dbReference type="SUPFAM" id="SSF88713">
    <property type="entry name" value="Glycoside hydrolase/deacetylase"/>
    <property type="match status" value="1"/>
</dbReference>
<dbReference type="GO" id="GO:0005975">
    <property type="term" value="P:carbohydrate metabolic process"/>
    <property type="evidence" value="ECO:0007669"/>
    <property type="project" value="InterPro"/>
</dbReference>
<comment type="similarity">
    <text evidence="2">Belongs to the polysaccharide deacetylase family.</text>
</comment>
<evidence type="ECO:0000256" key="4">
    <source>
        <dbReference type="ARBA" id="ARBA00022631"/>
    </source>
</evidence>
<dbReference type="NCBIfam" id="TIGR03164">
    <property type="entry name" value="UHCUDC"/>
    <property type="match status" value="1"/>
</dbReference>
<evidence type="ECO:0000256" key="1">
    <source>
        <dbReference type="ARBA" id="ARBA00003236"/>
    </source>
</evidence>
<dbReference type="Pfam" id="PF09349">
    <property type="entry name" value="OHCU_decarbox"/>
    <property type="match status" value="1"/>
</dbReference>
<dbReference type="InterPro" id="IPR017625">
    <property type="entry name" value="PuuE"/>
</dbReference>
<reference evidence="7 8" key="1">
    <citation type="submission" date="2016-11" db="EMBL/GenBank/DDBJ databases">
        <title>Complete genome sequence of Sulfitobacter sp. AM1-D1, a toxic bacteria associated with marine dinoflagellate Alexandrium minutum in East China Sea.</title>
        <authorList>
            <person name="Yang Q."/>
            <person name="Zhang X."/>
            <person name="Tian X."/>
        </authorList>
    </citation>
    <scope>NUCLEOTIDE SEQUENCE [LARGE SCALE GENOMIC DNA]</scope>
    <source>
        <strain evidence="7 8">AM1-D1</strain>
    </source>
</reference>
<evidence type="ECO:0000259" key="6">
    <source>
        <dbReference type="PROSITE" id="PS51677"/>
    </source>
</evidence>
<dbReference type="STRING" id="1917485.BOO69_16345"/>
<dbReference type="InterPro" id="IPR017580">
    <property type="entry name" value="OHCU_decarboxylase-1"/>
</dbReference>
<dbReference type="OrthoDB" id="9787041at2"/>
<dbReference type="GO" id="GO:0006144">
    <property type="term" value="P:purine nucleobase metabolic process"/>
    <property type="evidence" value="ECO:0007669"/>
    <property type="project" value="UniProtKB-KW"/>
</dbReference>
<dbReference type="CDD" id="cd10977">
    <property type="entry name" value="CE4_PuuE_SpCDA1"/>
    <property type="match status" value="1"/>
</dbReference>
<dbReference type="NCBIfam" id="TIGR03212">
    <property type="entry name" value="uraD_N-term-dom"/>
    <property type="match status" value="1"/>
</dbReference>
<keyword evidence="4" id="KW-0659">Purine metabolism</keyword>
<evidence type="ECO:0000256" key="2">
    <source>
        <dbReference type="ARBA" id="ARBA00010973"/>
    </source>
</evidence>
<dbReference type="Gene3D" id="3.20.20.370">
    <property type="entry name" value="Glycoside hydrolase/deacetylase"/>
    <property type="match status" value="1"/>
</dbReference>
<comment type="function">
    <text evidence="1">Is involved in generating a small heat-stable compound (Nod), an acylated oligomer of N-acetylglucosamine, that stimulates mitosis in various plant protoplasts.</text>
</comment>
<dbReference type="KEGG" id="suam:BOO69_16345"/>
<dbReference type="PROSITE" id="PS51677">
    <property type="entry name" value="NODB"/>
    <property type="match status" value="1"/>
</dbReference>
<dbReference type="InterPro" id="IPR036778">
    <property type="entry name" value="OHCU_decarboxylase_sf"/>
</dbReference>
<sequence>MNRYPRDFHGYGPTPPDARWPGGARIAVQFVVNYEEGGENCLLHGDAASEAFLSEIVGAQPWPGQRHWNMESIYDYGARAGFWRLHRLFTDAGIPVTVYGVASALARAPGQVEAMRDAGWEIASHGLKWIDYKDHTAEAEQADMDEAIRLHTEVVGEAPRGWYCGRTSVNTVALAARTGLFDYVSDTYDDDLPYWMRVGPRDQLIIPYTLDCNDMRFATPQGFNSGDQFYAYLRDTFDALYAEGTQGAAKMMSVGLHCRLVGRPGRIQALKRFVEYIKGFEGVWTPRRIDIADHWRAEHPPQPDRVRPSQMDRDAFVEAYGGIFEHSPWIAERAHALELGPAHDCPAGLHNALARMFRSASEAERLDVLQAHPDLAGKLANAKRLTEASTAEQASAGLDALTDAERAKFEALNADYVAKHGFPFIIAVRDHDKAGILRAFETRIAQDTATEFATACGQVERIARLRLEDMS</sequence>
<evidence type="ECO:0000313" key="7">
    <source>
        <dbReference type="EMBL" id="APE44792.1"/>
    </source>
</evidence>
<dbReference type="Gene3D" id="1.10.3330.10">
    <property type="entry name" value="Oxo-4-hydroxy-4-carboxy-5-ureidoimidazoline decarboxylase"/>
    <property type="match status" value="1"/>
</dbReference>
<dbReference type="InterPro" id="IPR018020">
    <property type="entry name" value="OHCU_decarboxylase"/>
</dbReference>
<dbReference type="AlphaFoldDB" id="A0A1J0WKV7"/>
<dbReference type="Pfam" id="PF01522">
    <property type="entry name" value="Polysacc_deac_1"/>
    <property type="match status" value="1"/>
</dbReference>
<dbReference type="InterPro" id="IPR011330">
    <property type="entry name" value="Glyco_hydro/deAcase_b/a-brl"/>
</dbReference>